<dbReference type="SUPFAM" id="SSF111369">
    <property type="entry name" value="HlyD-like secretion proteins"/>
    <property type="match status" value="2"/>
</dbReference>
<dbReference type="AlphaFoldDB" id="A0A1F6NJ85"/>
<dbReference type="InterPro" id="IPR050465">
    <property type="entry name" value="UPF0194_transport"/>
</dbReference>
<dbReference type="InterPro" id="IPR058627">
    <property type="entry name" value="MdtA-like_C"/>
</dbReference>
<comment type="subcellular location">
    <subcellularLocation>
        <location evidence="1">Cell envelope</location>
    </subcellularLocation>
</comment>
<dbReference type="EMBL" id="MFQS01000006">
    <property type="protein sequence ID" value="OGH83991.1"/>
    <property type="molecule type" value="Genomic_DNA"/>
</dbReference>
<dbReference type="GO" id="GO:0022857">
    <property type="term" value="F:transmembrane transporter activity"/>
    <property type="evidence" value="ECO:0007669"/>
    <property type="project" value="InterPro"/>
</dbReference>
<evidence type="ECO:0000256" key="5">
    <source>
        <dbReference type="SAM" id="Phobius"/>
    </source>
</evidence>
<comment type="similarity">
    <text evidence="2">Belongs to the membrane fusion protein (MFP) (TC 8.A.1) family.</text>
</comment>
<keyword evidence="3 4" id="KW-0175">Coiled coil</keyword>
<comment type="caution">
    <text evidence="7">The sequence shown here is derived from an EMBL/GenBank/DDBJ whole genome shotgun (WGS) entry which is preliminary data.</text>
</comment>
<dbReference type="STRING" id="1798697.A2373_01305"/>
<protein>
    <recommendedName>
        <fullName evidence="6">Multidrug resistance protein MdtA-like C-terminal permuted SH3 domain-containing protein</fullName>
    </recommendedName>
</protein>
<name>A0A1F6NJ85_9BACT</name>
<dbReference type="PANTHER" id="PTHR32347">
    <property type="entry name" value="EFFLUX SYSTEM COMPONENT YKNX-RELATED"/>
    <property type="match status" value="1"/>
</dbReference>
<dbReference type="Pfam" id="PF25967">
    <property type="entry name" value="RND-MFP_C"/>
    <property type="match status" value="1"/>
</dbReference>
<evidence type="ECO:0000313" key="8">
    <source>
        <dbReference type="Proteomes" id="UP000176300"/>
    </source>
</evidence>
<dbReference type="Gene3D" id="1.10.287.470">
    <property type="entry name" value="Helix hairpin bin"/>
    <property type="match status" value="1"/>
</dbReference>
<dbReference type="GO" id="GO:0016020">
    <property type="term" value="C:membrane"/>
    <property type="evidence" value="ECO:0007669"/>
    <property type="project" value="InterPro"/>
</dbReference>
<keyword evidence="5" id="KW-0472">Membrane</keyword>
<feature type="coiled-coil region" evidence="4">
    <location>
        <begin position="85"/>
        <end position="166"/>
    </location>
</feature>
<feature type="domain" description="Multidrug resistance protein MdtA-like C-terminal permuted SH3" evidence="6">
    <location>
        <begin position="515"/>
        <end position="571"/>
    </location>
</feature>
<dbReference type="Gene3D" id="2.40.50.100">
    <property type="match status" value="1"/>
</dbReference>
<keyword evidence="5" id="KW-1133">Transmembrane helix</keyword>
<evidence type="ECO:0000256" key="2">
    <source>
        <dbReference type="ARBA" id="ARBA00009477"/>
    </source>
</evidence>
<dbReference type="Gene3D" id="2.40.30.170">
    <property type="match status" value="1"/>
</dbReference>
<keyword evidence="5" id="KW-0812">Transmembrane</keyword>
<dbReference type="Gene3D" id="2.40.420.20">
    <property type="match status" value="1"/>
</dbReference>
<feature type="transmembrane region" description="Helical" evidence="5">
    <location>
        <begin position="7"/>
        <end position="26"/>
    </location>
</feature>
<dbReference type="InterPro" id="IPR006143">
    <property type="entry name" value="RND_pump_MFP"/>
</dbReference>
<evidence type="ECO:0000256" key="1">
    <source>
        <dbReference type="ARBA" id="ARBA00004196"/>
    </source>
</evidence>
<gene>
    <name evidence="7" type="ORF">A2373_01305</name>
</gene>
<dbReference type="NCBIfam" id="TIGR01730">
    <property type="entry name" value="RND_mfp"/>
    <property type="match status" value="1"/>
</dbReference>
<evidence type="ECO:0000256" key="4">
    <source>
        <dbReference type="SAM" id="Coils"/>
    </source>
</evidence>
<evidence type="ECO:0000256" key="3">
    <source>
        <dbReference type="ARBA" id="ARBA00023054"/>
    </source>
</evidence>
<dbReference type="GO" id="GO:0030313">
    <property type="term" value="C:cell envelope"/>
    <property type="evidence" value="ECO:0007669"/>
    <property type="project" value="UniProtKB-SubCell"/>
</dbReference>
<organism evidence="7 8">
    <name type="scientific">Candidatus Magasanikbacteria bacterium RIFOXYB1_FULL_40_15</name>
    <dbReference type="NCBI Taxonomy" id="1798697"/>
    <lineage>
        <taxon>Bacteria</taxon>
        <taxon>Candidatus Magasanikiibacteriota</taxon>
    </lineage>
</organism>
<evidence type="ECO:0000259" key="6">
    <source>
        <dbReference type="Pfam" id="PF25967"/>
    </source>
</evidence>
<reference evidence="7 8" key="1">
    <citation type="journal article" date="2016" name="Nat. Commun.">
        <title>Thousands of microbial genomes shed light on interconnected biogeochemical processes in an aquifer system.</title>
        <authorList>
            <person name="Anantharaman K."/>
            <person name="Brown C.T."/>
            <person name="Hug L.A."/>
            <person name="Sharon I."/>
            <person name="Castelle C.J."/>
            <person name="Probst A.J."/>
            <person name="Thomas B.C."/>
            <person name="Singh A."/>
            <person name="Wilkins M.J."/>
            <person name="Karaoz U."/>
            <person name="Brodie E.L."/>
            <person name="Williams K.H."/>
            <person name="Hubbard S.S."/>
            <person name="Banfield J.F."/>
        </authorList>
    </citation>
    <scope>NUCLEOTIDE SEQUENCE [LARGE SCALE GENOMIC DNA]</scope>
</reference>
<proteinExistence type="inferred from homology"/>
<sequence>MNFLKRFKFLIIASFIIIASIFYFVFKPAEPPRIDTITVEKTDLKQFVSVVGIVKAAQEVDLAFENSGKVKKVYAEVGSAVEMGQKLAELNIADLFAELQQANAQVLSARATLTQYEAAFNAEQAKLDEMKSGTRPEEIVIAQTKVANAQSDLDNQELNLETTKANAQTDLDNLYDDVMNTLNDGYVKSDDAINTQLDDLFTTGASVDFTFEPNNSQLEIDALTERRNALNDLADLRDEIGKTHTTNSEFDSALVVGKNALITVRDFLNLIGDILDGNTSLTSTDLSTYKANLNTARTNVNTALTGISNLQQSISAQKNTNTDNINTAQALVDGAEFDLKVAQDDLNLKLAGYTKEQIDAQIAKLQQAEANINSQKAVISQRNASVASAQAKIEKNIIYSPIKGIITKQDAKEGEIVTANTTVISVISEAGFEIEANITEVDISKVKIGNKAEVELDAYGNDESFEAVVVSIDPAEEVIEGVATYKTVLQFLDAGDKIKSGMSADLEIMTNMKENIIAIPQRAVIYRNGDRIVKIMVNGEIMEREVETGVKGSDGKIEILSGINEGDTVITFME</sequence>
<dbReference type="Proteomes" id="UP000176300">
    <property type="component" value="Unassembled WGS sequence"/>
</dbReference>
<accession>A0A1F6NJ85</accession>
<evidence type="ECO:0000313" key="7">
    <source>
        <dbReference type="EMBL" id="OGH83991.1"/>
    </source>
</evidence>